<evidence type="ECO:0000256" key="1">
    <source>
        <dbReference type="ARBA" id="ARBA00006270"/>
    </source>
</evidence>
<evidence type="ECO:0000256" key="7">
    <source>
        <dbReference type="ARBA" id="ARBA00037868"/>
    </source>
</evidence>
<dbReference type="SMART" id="SM00176">
    <property type="entry name" value="RAN"/>
    <property type="match status" value="1"/>
</dbReference>
<dbReference type="PROSITE" id="PS51420">
    <property type="entry name" value="RHO"/>
    <property type="match status" value="1"/>
</dbReference>
<dbReference type="InterPro" id="IPR001806">
    <property type="entry name" value="Small_GTPase"/>
</dbReference>
<evidence type="ECO:0000256" key="3">
    <source>
        <dbReference type="ARBA" id="ARBA00023134"/>
    </source>
</evidence>
<dbReference type="PROSITE" id="PS51421">
    <property type="entry name" value="RAS"/>
    <property type="match status" value="1"/>
</dbReference>
<dbReference type="EMBL" id="JASMQC010000031">
    <property type="protein sequence ID" value="KAK1932018.1"/>
    <property type="molecule type" value="Genomic_DNA"/>
</dbReference>
<keyword evidence="2" id="KW-0547">Nucleotide-binding</keyword>
<dbReference type="GO" id="GO:0003924">
    <property type="term" value="F:GTPase activity"/>
    <property type="evidence" value="ECO:0007669"/>
    <property type="project" value="InterPro"/>
</dbReference>
<feature type="domain" description="DM2" evidence="8">
    <location>
        <begin position="787"/>
        <end position="864"/>
    </location>
</feature>
<dbReference type="SMART" id="SM00151">
    <property type="entry name" value="SWIB"/>
    <property type="match status" value="1"/>
</dbReference>
<dbReference type="FunFam" id="3.40.50.300:FF:000263">
    <property type="entry name" value="Ras-related protein RABB1c"/>
    <property type="match status" value="1"/>
</dbReference>
<dbReference type="InterPro" id="IPR027417">
    <property type="entry name" value="P-loop_NTPase"/>
</dbReference>
<dbReference type="Gene3D" id="3.40.50.300">
    <property type="entry name" value="P-loop containing nucleotide triphosphate hydrolases"/>
    <property type="match status" value="1"/>
</dbReference>
<proteinExistence type="inferred from homology"/>
<dbReference type="SMART" id="SM00174">
    <property type="entry name" value="RHO"/>
    <property type="match status" value="1"/>
</dbReference>
<dbReference type="GO" id="GO:0005525">
    <property type="term" value="F:GTP binding"/>
    <property type="evidence" value="ECO:0007669"/>
    <property type="project" value="UniProtKB-KW"/>
</dbReference>
<dbReference type="AlphaFoldDB" id="A0AAD9LCW5"/>
<dbReference type="Proteomes" id="UP001259832">
    <property type="component" value="Unassembled WGS sequence"/>
</dbReference>
<comment type="caution">
    <text evidence="9">The sequence shown here is derived from an EMBL/GenBank/DDBJ whole genome shotgun (WGS) entry which is preliminary data.</text>
</comment>
<dbReference type="CDD" id="cd10567">
    <property type="entry name" value="SWIB-MDM2_like"/>
    <property type="match status" value="1"/>
</dbReference>
<dbReference type="Pfam" id="PF24681">
    <property type="entry name" value="Kelch_KLHDC2_KLHL20_DRC7"/>
    <property type="match status" value="1"/>
</dbReference>
<dbReference type="CDD" id="cd01866">
    <property type="entry name" value="Rab2"/>
    <property type="match status" value="1"/>
</dbReference>
<protein>
    <submittedName>
        <fullName evidence="9">Ras-related protein RABB1c</fullName>
    </submittedName>
</protein>
<keyword evidence="3" id="KW-0342">GTP-binding</keyword>
<dbReference type="PANTHER" id="PTHR47979">
    <property type="entry name" value="DRAB11-RELATED"/>
    <property type="match status" value="1"/>
</dbReference>
<dbReference type="NCBIfam" id="TIGR00231">
    <property type="entry name" value="small_GTP"/>
    <property type="match status" value="1"/>
</dbReference>
<dbReference type="SUPFAM" id="SSF52540">
    <property type="entry name" value="P-loop containing nucleoside triphosphate hydrolases"/>
    <property type="match status" value="1"/>
</dbReference>
<dbReference type="GO" id="GO:0012505">
    <property type="term" value="C:endomembrane system"/>
    <property type="evidence" value="ECO:0007669"/>
    <property type="project" value="UniProtKB-SubCell"/>
</dbReference>
<sequence>MLKRYGVVYTKRMDLLAPSLQLMLTPSYHRERTIKVNYSTKNPFCEKSAAYKLQVILRQLVAPSQKYKEGRAPRIFSASQSSAFQLAPHRVATSCTVHRRLEPRHNFEPMSYAYLFKYIIIGDTGVGKSCLLLQFTDKRFQPVHDLTIGVEFGARMINIENKQIKLQIWDTAGQESFRSITRSYYRGAAGALLVYDITRRETFNHLTRWLEEARQNSNSNMAIMLIGNKSDLEHRRAVSFKEGEQFAKENGLIFLETSAKTAANVEDAFVKTASKIYSNIQSGVCDVTNEAHGIKVGMTGSPGPGGFGNSNPPANRDQDLIMIMTLSSSLVELSAEVLEVLERLLDVETLVILSTTCRSLLAVLRSLIETRCKRECFTTYLNPTVASYRMQAAVPATWRELYAAFSSLTHLRWEVCRGDGASSSLRALKTDNQEYEVDTTTSFLLRSGGHYWFSVLQARVSDATLGGQEMTEISSKTGRLEMLPFLQSPQQVSMGKWEKIRAAGRGPCPRRNHSMTCLSNALCARDLMKASEEEEEFLNVRRVIIFGGQSEGIPFEAFGDLHLLCIEEVDSSRSKKARAMWVEPTVTGKIPSPRCGHAATFLSSDLVLITGGSMGVSPIPNMDIRHSNGLLDVHRLQVITDTDALGNHQDSIEWSVPRLSGSLPCSRRGHSTNTIGPNLLLFGGQDESTGQLQNDVRVLHIPQQIWRRLDVPGEAPCPRRGFKNQFFGTTLVISSGFVRSTQAGKVDHQLPDSDVHVVEVFSFLSQEPATVPSQRNSAKKPQSSAMSTKIVYKLSPSFSHLLGKKALTRPAAIKEFWAYVKEHELQDPKNGRVIHPNKEMKDVFRVDQIGFTQVMGLVSKHLEKLPEQSKHA</sequence>
<organism evidence="9 10">
    <name type="scientific">Phytophthora citrophthora</name>
    <dbReference type="NCBI Taxonomy" id="4793"/>
    <lineage>
        <taxon>Eukaryota</taxon>
        <taxon>Sar</taxon>
        <taxon>Stramenopiles</taxon>
        <taxon>Oomycota</taxon>
        <taxon>Peronosporomycetes</taxon>
        <taxon>Peronosporales</taxon>
        <taxon>Peronosporaceae</taxon>
        <taxon>Phytophthora</taxon>
    </lineage>
</organism>
<keyword evidence="6" id="KW-0636">Prenylation</keyword>
<accession>A0AAD9LCW5</accession>
<evidence type="ECO:0000313" key="9">
    <source>
        <dbReference type="EMBL" id="KAK1932018.1"/>
    </source>
</evidence>
<evidence type="ECO:0000256" key="4">
    <source>
        <dbReference type="ARBA" id="ARBA00023136"/>
    </source>
</evidence>
<dbReference type="PRINTS" id="PR00449">
    <property type="entry name" value="RASTRNSFRMNG"/>
</dbReference>
<evidence type="ECO:0000256" key="5">
    <source>
        <dbReference type="ARBA" id="ARBA00023288"/>
    </source>
</evidence>
<evidence type="ECO:0000256" key="6">
    <source>
        <dbReference type="ARBA" id="ARBA00023289"/>
    </source>
</evidence>
<keyword evidence="10" id="KW-1185">Reference proteome</keyword>
<dbReference type="Gene3D" id="1.10.245.10">
    <property type="entry name" value="SWIB/MDM2 domain"/>
    <property type="match status" value="1"/>
</dbReference>
<evidence type="ECO:0000259" key="8">
    <source>
        <dbReference type="PROSITE" id="PS51925"/>
    </source>
</evidence>
<evidence type="ECO:0000313" key="10">
    <source>
        <dbReference type="Proteomes" id="UP001259832"/>
    </source>
</evidence>
<dbReference type="InterPro" id="IPR050209">
    <property type="entry name" value="Rab_GTPases_membrane_traffic"/>
</dbReference>
<dbReference type="InterPro" id="IPR005225">
    <property type="entry name" value="Small_GTP-bd"/>
</dbReference>
<keyword evidence="5" id="KW-0449">Lipoprotein</keyword>
<dbReference type="SMART" id="SM00173">
    <property type="entry name" value="RAS"/>
    <property type="match status" value="1"/>
</dbReference>
<dbReference type="InterPro" id="IPR015915">
    <property type="entry name" value="Kelch-typ_b-propeller"/>
</dbReference>
<comment type="similarity">
    <text evidence="1">Belongs to the small GTPase superfamily. Rab family.</text>
</comment>
<dbReference type="SUPFAM" id="SSF117281">
    <property type="entry name" value="Kelch motif"/>
    <property type="match status" value="1"/>
</dbReference>
<keyword evidence="4" id="KW-0472">Membrane</keyword>
<dbReference type="InterPro" id="IPR019835">
    <property type="entry name" value="SWIB_domain"/>
</dbReference>
<dbReference type="InterPro" id="IPR003121">
    <property type="entry name" value="SWIB_MDM2_domain"/>
</dbReference>
<dbReference type="Pfam" id="PF02201">
    <property type="entry name" value="SWIB"/>
    <property type="match status" value="1"/>
</dbReference>
<gene>
    <name evidence="9" type="ORF">P3T76_012518</name>
</gene>
<dbReference type="Gene3D" id="2.120.10.80">
    <property type="entry name" value="Kelch-type beta propeller"/>
    <property type="match status" value="1"/>
</dbReference>
<dbReference type="PROSITE" id="PS51925">
    <property type="entry name" value="SWIB_MDM2"/>
    <property type="match status" value="1"/>
</dbReference>
<reference evidence="9" key="1">
    <citation type="submission" date="2023-08" db="EMBL/GenBank/DDBJ databases">
        <title>Reference Genome Resource for the Citrus Pathogen Phytophthora citrophthora.</title>
        <authorList>
            <person name="Moller H."/>
            <person name="Coetzee B."/>
            <person name="Rose L.J."/>
            <person name="Van Niekerk J.M."/>
        </authorList>
    </citation>
    <scope>NUCLEOTIDE SEQUENCE</scope>
    <source>
        <strain evidence="9">STE-U-9442</strain>
    </source>
</reference>
<comment type="subcellular location">
    <subcellularLocation>
        <location evidence="7">Endomembrane system</location>
        <topology evidence="7">Lipid-anchor</topology>
    </subcellularLocation>
</comment>
<dbReference type="SMART" id="SM00175">
    <property type="entry name" value="RAB"/>
    <property type="match status" value="1"/>
</dbReference>
<dbReference type="PROSITE" id="PS51419">
    <property type="entry name" value="RAB"/>
    <property type="match status" value="1"/>
</dbReference>
<name>A0AAD9LCW5_9STRA</name>
<evidence type="ECO:0000256" key="2">
    <source>
        <dbReference type="ARBA" id="ARBA00022741"/>
    </source>
</evidence>
<dbReference type="SUPFAM" id="SSF47592">
    <property type="entry name" value="SWIB/MDM2 domain"/>
    <property type="match status" value="1"/>
</dbReference>
<dbReference type="InterPro" id="IPR036885">
    <property type="entry name" value="SWIB_MDM2_dom_sf"/>
</dbReference>
<dbReference type="Pfam" id="PF00071">
    <property type="entry name" value="Ras"/>
    <property type="match status" value="1"/>
</dbReference>